<dbReference type="Pfam" id="PF01607">
    <property type="entry name" value="CBM_14"/>
    <property type="match status" value="2"/>
</dbReference>
<dbReference type="GO" id="GO:0006032">
    <property type="term" value="P:chitin catabolic process"/>
    <property type="evidence" value="ECO:0007669"/>
    <property type="project" value="TreeGrafter"/>
</dbReference>
<dbReference type="GO" id="GO:0008061">
    <property type="term" value="F:chitin binding"/>
    <property type="evidence" value="ECO:0007669"/>
    <property type="project" value="InterPro"/>
</dbReference>
<dbReference type="InterPro" id="IPR017853">
    <property type="entry name" value="GH"/>
</dbReference>
<dbReference type="InterPro" id="IPR002557">
    <property type="entry name" value="Chitin-bd_dom"/>
</dbReference>
<dbReference type="Proteomes" id="UP000735302">
    <property type="component" value="Unassembled WGS sequence"/>
</dbReference>
<feature type="region of interest" description="Disordered" evidence="1">
    <location>
        <begin position="165"/>
        <end position="307"/>
    </location>
</feature>
<evidence type="ECO:0000313" key="5">
    <source>
        <dbReference type="Proteomes" id="UP000735302"/>
    </source>
</evidence>
<feature type="compositionally biased region" description="Gly residues" evidence="1">
    <location>
        <begin position="228"/>
        <end position="240"/>
    </location>
</feature>
<gene>
    <name evidence="4" type="ORF">PoB_001154800</name>
</gene>
<dbReference type="GO" id="GO:0005576">
    <property type="term" value="C:extracellular region"/>
    <property type="evidence" value="ECO:0007669"/>
    <property type="project" value="InterPro"/>
</dbReference>
<dbReference type="Gene3D" id="2.170.140.10">
    <property type="entry name" value="Chitin binding domain"/>
    <property type="match status" value="1"/>
</dbReference>
<evidence type="ECO:0000259" key="3">
    <source>
        <dbReference type="PROSITE" id="PS51910"/>
    </source>
</evidence>
<organism evidence="4 5">
    <name type="scientific">Plakobranchus ocellatus</name>
    <dbReference type="NCBI Taxonomy" id="259542"/>
    <lineage>
        <taxon>Eukaryota</taxon>
        <taxon>Metazoa</taxon>
        <taxon>Spiralia</taxon>
        <taxon>Lophotrochozoa</taxon>
        <taxon>Mollusca</taxon>
        <taxon>Gastropoda</taxon>
        <taxon>Heterobranchia</taxon>
        <taxon>Euthyneura</taxon>
        <taxon>Panpulmonata</taxon>
        <taxon>Sacoglossa</taxon>
        <taxon>Placobranchoidea</taxon>
        <taxon>Plakobranchidae</taxon>
        <taxon>Plakobranchus</taxon>
    </lineage>
</organism>
<reference evidence="4 5" key="1">
    <citation type="journal article" date="2021" name="Elife">
        <title>Chloroplast acquisition without the gene transfer in kleptoplastic sea slugs, Plakobranchus ocellatus.</title>
        <authorList>
            <person name="Maeda T."/>
            <person name="Takahashi S."/>
            <person name="Yoshida T."/>
            <person name="Shimamura S."/>
            <person name="Takaki Y."/>
            <person name="Nagai Y."/>
            <person name="Toyoda A."/>
            <person name="Suzuki Y."/>
            <person name="Arimoto A."/>
            <person name="Ishii H."/>
            <person name="Satoh N."/>
            <person name="Nishiyama T."/>
            <person name="Hasebe M."/>
            <person name="Maruyama T."/>
            <person name="Minagawa J."/>
            <person name="Obokata J."/>
            <person name="Shigenobu S."/>
        </authorList>
    </citation>
    <scope>NUCLEOTIDE SEQUENCE [LARGE SCALE GENOMIC DNA]</scope>
</reference>
<evidence type="ECO:0000259" key="2">
    <source>
        <dbReference type="PROSITE" id="PS50940"/>
    </source>
</evidence>
<dbReference type="InterPro" id="IPR001223">
    <property type="entry name" value="Glyco_hydro18_cat"/>
</dbReference>
<comment type="caution">
    <text evidence="4">The sequence shown here is derived from an EMBL/GenBank/DDBJ whole genome shotgun (WGS) entry which is preliminary data.</text>
</comment>
<feature type="domain" description="Chitin-binding type-2" evidence="2">
    <location>
        <begin position="105"/>
        <end position="162"/>
    </location>
</feature>
<evidence type="ECO:0000256" key="1">
    <source>
        <dbReference type="SAM" id="MobiDB-lite"/>
    </source>
</evidence>
<dbReference type="PANTHER" id="PTHR11177">
    <property type="entry name" value="CHITINASE"/>
    <property type="match status" value="1"/>
</dbReference>
<feature type="compositionally biased region" description="Low complexity" evidence="1">
    <location>
        <begin position="241"/>
        <end position="253"/>
    </location>
</feature>
<sequence length="373" mass="39679">MVKLDGEVLARDQYEKNHLVMRGLRNPLKGQDVQDVCEGKPFGTYALNPSDPTCRSYFWCLLTPLPRRCIGILTFDITIQQCNWPLMTECPLASTETENKPDPPADPCKSGTGAFHPYELDCRHYIACGAGNIAYRMRCPPGLVWRQSRLYCDYVSDTGCTAAQYEDDEAGGNDGDNDGGNEESNNPGDGDGNGGGNNGEGNDGDSGNGSTGENGDSGNGNTDENGDSGNGNTNGNGDSGNGNTEENDDSGNGNTDGNGDSGNGNTEENGDSNGNGESDDNNNDNGNENNGENGGGNGDGETSSNSTIGGDCGRIVCYYTNWAQYRNGMGKFVPENIEANHCTHIMYAFATIRDGQLKGYEWNDESTNWLTGM</sequence>
<feature type="compositionally biased region" description="Gly residues" evidence="1">
    <location>
        <begin position="189"/>
        <end position="218"/>
    </location>
</feature>
<feature type="compositionally biased region" description="Acidic residues" evidence="1">
    <location>
        <begin position="165"/>
        <end position="181"/>
    </location>
</feature>
<accession>A0AAV3YRW6</accession>
<dbReference type="GO" id="GO:0005975">
    <property type="term" value="P:carbohydrate metabolic process"/>
    <property type="evidence" value="ECO:0007669"/>
    <property type="project" value="InterPro"/>
</dbReference>
<dbReference type="InterPro" id="IPR050314">
    <property type="entry name" value="Glycosyl_Hydrlase_18"/>
</dbReference>
<feature type="domain" description="GH18" evidence="3">
    <location>
        <begin position="313"/>
        <end position="373"/>
    </location>
</feature>
<dbReference type="SUPFAM" id="SSF51445">
    <property type="entry name" value="(Trans)glycosidases"/>
    <property type="match status" value="1"/>
</dbReference>
<name>A0AAV3YRW6_9GAST</name>
<evidence type="ECO:0000313" key="4">
    <source>
        <dbReference type="EMBL" id="GFN85042.1"/>
    </source>
</evidence>
<protein>
    <submittedName>
        <fullName evidence="4">Endochitinase</fullName>
    </submittedName>
</protein>
<dbReference type="SUPFAM" id="SSF57625">
    <property type="entry name" value="Invertebrate chitin-binding proteins"/>
    <property type="match status" value="2"/>
</dbReference>
<feature type="compositionally biased region" description="Low complexity" evidence="1">
    <location>
        <begin position="263"/>
        <end position="276"/>
    </location>
</feature>
<dbReference type="Gene3D" id="3.20.20.80">
    <property type="entry name" value="Glycosidases"/>
    <property type="match status" value="1"/>
</dbReference>
<proteinExistence type="predicted"/>
<dbReference type="PROSITE" id="PS50940">
    <property type="entry name" value="CHIT_BIND_II"/>
    <property type="match status" value="2"/>
</dbReference>
<dbReference type="PROSITE" id="PS51910">
    <property type="entry name" value="GH18_2"/>
    <property type="match status" value="1"/>
</dbReference>
<feature type="domain" description="Chitin-binding type-2" evidence="2">
    <location>
        <begin position="34"/>
        <end position="92"/>
    </location>
</feature>
<keyword evidence="5" id="KW-1185">Reference proteome</keyword>
<dbReference type="AlphaFoldDB" id="A0AAV3YRW6"/>
<dbReference type="InterPro" id="IPR036508">
    <property type="entry name" value="Chitin-bd_dom_sf"/>
</dbReference>
<dbReference type="EMBL" id="BLXT01001356">
    <property type="protein sequence ID" value="GFN85042.1"/>
    <property type="molecule type" value="Genomic_DNA"/>
</dbReference>
<dbReference type="GO" id="GO:0004568">
    <property type="term" value="F:chitinase activity"/>
    <property type="evidence" value="ECO:0007669"/>
    <property type="project" value="TreeGrafter"/>
</dbReference>
<dbReference type="PANTHER" id="PTHR11177:SF317">
    <property type="entry name" value="CHITINASE 12-RELATED"/>
    <property type="match status" value="1"/>
</dbReference>
<dbReference type="Pfam" id="PF00704">
    <property type="entry name" value="Glyco_hydro_18"/>
    <property type="match status" value="1"/>
</dbReference>
<dbReference type="SMART" id="SM00494">
    <property type="entry name" value="ChtBD2"/>
    <property type="match status" value="2"/>
</dbReference>